<evidence type="ECO:0000313" key="1">
    <source>
        <dbReference type="EMBL" id="KAG5442201.1"/>
    </source>
</evidence>
<reference evidence="1 2" key="2">
    <citation type="journal article" date="2021" name="Genomics">
        <title>High-quality reference genome for Clonorchis sinensis.</title>
        <authorList>
            <person name="Young N.D."/>
            <person name="Stroehlein A.J."/>
            <person name="Kinkar L."/>
            <person name="Wang T."/>
            <person name="Sohn W.M."/>
            <person name="Chang B.C.H."/>
            <person name="Kaur P."/>
            <person name="Weisz D."/>
            <person name="Dudchenko O."/>
            <person name="Aiden E.L."/>
            <person name="Korhonen P.K."/>
            <person name="Gasser R.B."/>
        </authorList>
    </citation>
    <scope>NUCLEOTIDE SEQUENCE [LARGE SCALE GENOMIC DNA]</scope>
    <source>
        <strain evidence="1">Cs-k2</strain>
    </source>
</reference>
<name>A0A419PPT5_CLOSI</name>
<accession>A0A419PPT5</accession>
<dbReference type="AlphaFoldDB" id="A0A419PPT5"/>
<organism evidence="1 2">
    <name type="scientific">Clonorchis sinensis</name>
    <name type="common">Chinese liver fluke</name>
    <dbReference type="NCBI Taxonomy" id="79923"/>
    <lineage>
        <taxon>Eukaryota</taxon>
        <taxon>Metazoa</taxon>
        <taxon>Spiralia</taxon>
        <taxon>Lophotrochozoa</taxon>
        <taxon>Platyhelminthes</taxon>
        <taxon>Trematoda</taxon>
        <taxon>Digenea</taxon>
        <taxon>Opisthorchiida</taxon>
        <taxon>Opisthorchiata</taxon>
        <taxon>Opisthorchiidae</taxon>
        <taxon>Clonorchis</taxon>
    </lineage>
</organism>
<comment type="caution">
    <text evidence="1">The sequence shown here is derived from an EMBL/GenBank/DDBJ whole genome shotgun (WGS) entry which is preliminary data.</text>
</comment>
<protein>
    <submittedName>
        <fullName evidence="1">Uncharacterized protein</fullName>
    </submittedName>
</protein>
<dbReference type="InParanoid" id="A0A419PPT5"/>
<proteinExistence type="predicted"/>
<keyword evidence="2" id="KW-1185">Reference proteome</keyword>
<sequence length="242" mass="27596">MTPQRWCFTSETATVIKSDTLDLTNRRGATDKHSMRKTTFKLYTYYTTHKIAKNSSTVHDRFRTSWDSSGTSKTRDLARFQVSLPTNQVDLQMSVFIEGVQSFLATYFGSYLVQWGSRGSHPGRRVAPTASKHFVVPFIPVFQVKGWPLSYLRHSKFDTEGTKKQTMSTNFFSCSTLSVSSCHTTRRKHDGWDTAKLPKARTWKSRGRGRVRGCPRLGQGSREAEVGFEPRTFRSVNSRSND</sequence>
<gene>
    <name evidence="1" type="ORF">CSKR_100215</name>
</gene>
<dbReference type="EMBL" id="NIRI02000076">
    <property type="protein sequence ID" value="KAG5442201.1"/>
    <property type="molecule type" value="Genomic_DNA"/>
</dbReference>
<evidence type="ECO:0000313" key="2">
    <source>
        <dbReference type="Proteomes" id="UP000286415"/>
    </source>
</evidence>
<dbReference type="Proteomes" id="UP000286415">
    <property type="component" value="Unassembled WGS sequence"/>
</dbReference>
<reference evidence="1 2" key="1">
    <citation type="journal article" date="2018" name="Biotechnol. Adv.">
        <title>Improved genomic resources and new bioinformatic workflow for the carcinogenic parasite Clonorchis sinensis: Biotechnological implications.</title>
        <authorList>
            <person name="Wang D."/>
            <person name="Korhonen P.K."/>
            <person name="Gasser R.B."/>
            <person name="Young N.D."/>
        </authorList>
    </citation>
    <scope>NUCLEOTIDE SEQUENCE [LARGE SCALE GENOMIC DNA]</scope>
    <source>
        <strain evidence="1">Cs-k2</strain>
    </source>
</reference>